<organism evidence="3 4">
    <name type="scientific">Cohnella zeiphila</name>
    <dbReference type="NCBI Taxonomy" id="2761120"/>
    <lineage>
        <taxon>Bacteria</taxon>
        <taxon>Bacillati</taxon>
        <taxon>Bacillota</taxon>
        <taxon>Bacilli</taxon>
        <taxon>Bacillales</taxon>
        <taxon>Paenibacillaceae</taxon>
        <taxon>Cohnella</taxon>
    </lineage>
</organism>
<dbReference type="EMBL" id="JACJVO010000033">
    <property type="protein sequence ID" value="MBB6734524.1"/>
    <property type="molecule type" value="Genomic_DNA"/>
</dbReference>
<dbReference type="RefSeq" id="WP_185132177.1">
    <property type="nucleotide sequence ID" value="NZ_JACJVO010000033.1"/>
</dbReference>
<evidence type="ECO:0000259" key="2">
    <source>
        <dbReference type="Pfam" id="PF00535"/>
    </source>
</evidence>
<keyword evidence="3" id="KW-0808">Transferase</keyword>
<dbReference type="InterPro" id="IPR001173">
    <property type="entry name" value="Glyco_trans_2-like"/>
</dbReference>
<dbReference type="AlphaFoldDB" id="A0A7X0SR48"/>
<sequence>MTTPDDYLIASQSPEYREAFEIDQPLVTVCIPTYNRADLLLNRSLKSVVNQTYRHLEILVVGDGCTDHTEEVVRGFNDPRIQFENLDNHGLYPDEPFQRWLVAGSIPTNRALQKATGHFITHLDDDDDFNADRIEKLVQFARQTRADLIYHPFYFMFAPEQWGMNDAEPLQCAKITTSSMFYHHWLKRIEWDPNSYLLQEPGDWNKVRRMIELGIKTARFPEPLTWKH</sequence>
<dbReference type="SUPFAM" id="SSF53448">
    <property type="entry name" value="Nucleotide-diphospho-sugar transferases"/>
    <property type="match status" value="1"/>
</dbReference>
<keyword evidence="4" id="KW-1185">Reference proteome</keyword>
<evidence type="ECO:0000313" key="3">
    <source>
        <dbReference type="EMBL" id="MBB6734524.1"/>
    </source>
</evidence>
<dbReference type="InterPro" id="IPR029044">
    <property type="entry name" value="Nucleotide-diphossugar_trans"/>
</dbReference>
<dbReference type="Proteomes" id="UP000564644">
    <property type="component" value="Unassembled WGS sequence"/>
</dbReference>
<comment type="similarity">
    <text evidence="1">Belongs to the glycosyltransferase 2 family.</text>
</comment>
<name>A0A7X0SR48_9BACL</name>
<feature type="domain" description="Glycosyltransferase 2-like" evidence="2">
    <location>
        <begin position="28"/>
        <end position="91"/>
    </location>
</feature>
<dbReference type="GO" id="GO:0016740">
    <property type="term" value="F:transferase activity"/>
    <property type="evidence" value="ECO:0007669"/>
    <property type="project" value="UniProtKB-KW"/>
</dbReference>
<dbReference type="PANTHER" id="PTHR43685:SF11">
    <property type="entry name" value="GLYCOSYLTRANSFERASE TAGX-RELATED"/>
    <property type="match status" value="1"/>
</dbReference>
<accession>A0A7X0SR48</accession>
<dbReference type="Gene3D" id="3.90.550.10">
    <property type="entry name" value="Spore Coat Polysaccharide Biosynthesis Protein SpsA, Chain A"/>
    <property type="match status" value="1"/>
</dbReference>
<dbReference type="PANTHER" id="PTHR43685">
    <property type="entry name" value="GLYCOSYLTRANSFERASE"/>
    <property type="match status" value="1"/>
</dbReference>
<protein>
    <submittedName>
        <fullName evidence="3">Glycosyltransferase family 2 protein</fullName>
    </submittedName>
</protein>
<dbReference type="InterPro" id="IPR050834">
    <property type="entry name" value="Glycosyltransf_2"/>
</dbReference>
<feature type="domain" description="Glycosyltransferase 2-like" evidence="2">
    <location>
        <begin position="109"/>
        <end position="156"/>
    </location>
</feature>
<reference evidence="3 4" key="1">
    <citation type="submission" date="2020-08" db="EMBL/GenBank/DDBJ databases">
        <title>Cohnella phylogeny.</title>
        <authorList>
            <person name="Dunlap C."/>
        </authorList>
    </citation>
    <scope>NUCLEOTIDE SEQUENCE [LARGE SCALE GENOMIC DNA]</scope>
    <source>
        <strain evidence="3 4">CBP 2801</strain>
    </source>
</reference>
<dbReference type="Pfam" id="PF00535">
    <property type="entry name" value="Glycos_transf_2"/>
    <property type="match status" value="2"/>
</dbReference>
<proteinExistence type="inferred from homology"/>
<evidence type="ECO:0000313" key="4">
    <source>
        <dbReference type="Proteomes" id="UP000564644"/>
    </source>
</evidence>
<evidence type="ECO:0000256" key="1">
    <source>
        <dbReference type="ARBA" id="ARBA00006739"/>
    </source>
</evidence>
<dbReference type="CDD" id="cd00761">
    <property type="entry name" value="Glyco_tranf_GTA_type"/>
    <property type="match status" value="1"/>
</dbReference>
<comment type="caution">
    <text evidence="3">The sequence shown here is derived from an EMBL/GenBank/DDBJ whole genome shotgun (WGS) entry which is preliminary data.</text>
</comment>
<gene>
    <name evidence="3" type="ORF">H7C18_26715</name>
</gene>